<keyword evidence="4" id="KW-0408">Iron</keyword>
<protein>
    <submittedName>
        <fullName evidence="7">ABC transporter substrate-binding protein</fullName>
    </submittedName>
</protein>
<proteinExistence type="inferred from homology"/>
<dbReference type="InterPro" id="IPR051313">
    <property type="entry name" value="Bact_iron-sidero_bind"/>
</dbReference>
<evidence type="ECO:0000259" key="6">
    <source>
        <dbReference type="PROSITE" id="PS50983"/>
    </source>
</evidence>
<keyword evidence="5" id="KW-0732">Signal</keyword>
<dbReference type="SUPFAM" id="SSF53807">
    <property type="entry name" value="Helical backbone' metal receptor"/>
    <property type="match status" value="1"/>
</dbReference>
<dbReference type="EMBL" id="JABFDB010000039">
    <property type="protein sequence ID" value="NYZ24347.1"/>
    <property type="molecule type" value="Genomic_DNA"/>
</dbReference>
<keyword evidence="3" id="KW-0813">Transport</keyword>
<comment type="similarity">
    <text evidence="2">Belongs to the bacterial solute-binding protein 8 family.</text>
</comment>
<keyword evidence="8" id="KW-1185">Reference proteome</keyword>
<keyword evidence="4" id="KW-0406">Ion transport</keyword>
<comment type="caution">
    <text evidence="7">The sequence shown here is derived from an EMBL/GenBank/DDBJ whole genome shotgun (WGS) entry which is preliminary data.</text>
</comment>
<sequence length="300" mass="32200">MGPLTVTRRHALALAAGLVSLSRPARAVPPVRPRRIAAIDWAALETVLALGVVPVAATELIQFRKTVVEPAVPDRVIDIGLRGTPNYEALTLAEPDLILTSNYYEVQRRNLERVAETLSLSVYQPGLRPYPVAEEVTLTLGRLLGREAEARAVVAATGAGIARLRDGLRGVARRPVLAINFGDARHFRAFGGDSMFGEVLRRLGIENAWATESSYSAAAPLGIEALARLPDAALIVVPPIPVAVTRALADSALWQALPTVREKRVSTIGPVNHFGALPAALRFARLVSAALLRQEGRRHG</sequence>
<evidence type="ECO:0000256" key="4">
    <source>
        <dbReference type="ARBA" id="ARBA00022496"/>
    </source>
</evidence>
<feature type="domain" description="Fe/B12 periplasmic-binding" evidence="6">
    <location>
        <begin position="35"/>
        <end position="295"/>
    </location>
</feature>
<dbReference type="PRINTS" id="PR01715">
    <property type="entry name" value="FERRIBNDNGPP"/>
</dbReference>
<reference evidence="7 8" key="1">
    <citation type="submission" date="2020-05" db="EMBL/GenBank/DDBJ databases">
        <title>Azospirillum oleiclasticum sp. nov, a nitrogen-fixing and heavy crude oil-emulsifying bacterium isolated from the crude oil of Yumen Oilfield.</title>
        <authorList>
            <person name="Wu D."/>
            <person name="Cai M."/>
            <person name="Zhang X."/>
        </authorList>
    </citation>
    <scope>NUCLEOTIDE SEQUENCE [LARGE SCALE GENOMIC DNA]</scope>
    <source>
        <strain evidence="7 8">ROY-1-1-2</strain>
    </source>
</reference>
<dbReference type="PROSITE" id="PS50983">
    <property type="entry name" value="FE_B12_PBP"/>
    <property type="match status" value="1"/>
</dbReference>
<evidence type="ECO:0000256" key="5">
    <source>
        <dbReference type="ARBA" id="ARBA00022729"/>
    </source>
</evidence>
<dbReference type="RefSeq" id="WP_180286118.1">
    <property type="nucleotide sequence ID" value="NZ_JABFDB010000039.1"/>
</dbReference>
<gene>
    <name evidence="7" type="ORF">HND93_31965</name>
</gene>
<name>A0ABX2TJ26_9PROT</name>
<dbReference type="PANTHER" id="PTHR30532">
    <property type="entry name" value="IRON III DICITRATE-BINDING PERIPLASMIC PROTEIN"/>
    <property type="match status" value="1"/>
</dbReference>
<evidence type="ECO:0000256" key="3">
    <source>
        <dbReference type="ARBA" id="ARBA00022448"/>
    </source>
</evidence>
<accession>A0ABX2TJ26</accession>
<dbReference type="Gene3D" id="3.40.50.1980">
    <property type="entry name" value="Nitrogenase molybdenum iron protein domain"/>
    <property type="match status" value="2"/>
</dbReference>
<dbReference type="InterPro" id="IPR002491">
    <property type="entry name" value="ABC_transptr_periplasmic_BD"/>
</dbReference>
<evidence type="ECO:0000256" key="1">
    <source>
        <dbReference type="ARBA" id="ARBA00004196"/>
    </source>
</evidence>
<dbReference type="Pfam" id="PF01497">
    <property type="entry name" value="Peripla_BP_2"/>
    <property type="match status" value="1"/>
</dbReference>
<evidence type="ECO:0000313" key="7">
    <source>
        <dbReference type="EMBL" id="NYZ24347.1"/>
    </source>
</evidence>
<dbReference type="CDD" id="cd01146">
    <property type="entry name" value="FhuD"/>
    <property type="match status" value="1"/>
</dbReference>
<dbReference type="Proteomes" id="UP000584642">
    <property type="component" value="Unassembled WGS sequence"/>
</dbReference>
<comment type="subcellular location">
    <subcellularLocation>
        <location evidence="1">Cell envelope</location>
    </subcellularLocation>
</comment>
<dbReference type="PANTHER" id="PTHR30532:SF1">
    <property type="entry name" value="IRON(3+)-HYDROXAMATE-BINDING PROTEIN FHUD"/>
    <property type="match status" value="1"/>
</dbReference>
<organism evidence="7 8">
    <name type="scientific">Azospirillum oleiclasticum</name>
    <dbReference type="NCBI Taxonomy" id="2735135"/>
    <lineage>
        <taxon>Bacteria</taxon>
        <taxon>Pseudomonadati</taxon>
        <taxon>Pseudomonadota</taxon>
        <taxon>Alphaproteobacteria</taxon>
        <taxon>Rhodospirillales</taxon>
        <taxon>Azospirillaceae</taxon>
        <taxon>Azospirillum</taxon>
    </lineage>
</organism>
<keyword evidence="4" id="KW-0410">Iron transport</keyword>
<evidence type="ECO:0000256" key="2">
    <source>
        <dbReference type="ARBA" id="ARBA00008814"/>
    </source>
</evidence>
<evidence type="ECO:0000313" key="8">
    <source>
        <dbReference type="Proteomes" id="UP000584642"/>
    </source>
</evidence>